<organism evidence="2 3">
    <name type="scientific">Solemya pervernicosa gill symbiont</name>
    <dbReference type="NCBI Taxonomy" id="642797"/>
    <lineage>
        <taxon>Bacteria</taxon>
        <taxon>Pseudomonadati</taxon>
        <taxon>Pseudomonadota</taxon>
        <taxon>Gammaproteobacteria</taxon>
        <taxon>sulfur-oxidizing symbionts</taxon>
    </lineage>
</organism>
<reference evidence="2 3" key="1">
    <citation type="submission" date="2016-11" db="EMBL/GenBank/DDBJ databases">
        <title>Mixed transmission modes and dynamic genome evolution in an obligate animal-bacterial symbiosis.</title>
        <authorList>
            <person name="Russell S.L."/>
            <person name="Corbett-Detig R.B."/>
            <person name="Cavanaugh C.M."/>
        </authorList>
    </citation>
    <scope>NUCLEOTIDE SEQUENCE [LARGE SCALE GENOMIC DNA]</scope>
    <source>
        <strain evidence="2">Sveles-Q1</strain>
    </source>
</reference>
<keyword evidence="3" id="KW-1185">Reference proteome</keyword>
<proteinExistence type="predicted"/>
<feature type="domain" description="DUF4124" evidence="1">
    <location>
        <begin position="6"/>
        <end position="42"/>
    </location>
</feature>
<sequence>MLLFILVVVAPSGSAEIYKYVDEQGNLIYSDRAPQGVEQLELPDIQLYSHPPLPEASKQADVEGESDGIETNYSQIRITSPGSEETVRDNSGNLSVAVSLEPALNLEAGDTLTLLMDGAVVSEGQTSSSIQLSGIDRGAHTLTASVVSKSGATRISSSSVRFYLMRASINFRKPKAQP</sequence>
<accession>A0A1T2L4V7</accession>
<dbReference type="InterPro" id="IPR025392">
    <property type="entry name" value="DUF4124"/>
</dbReference>
<evidence type="ECO:0000259" key="1">
    <source>
        <dbReference type="Pfam" id="PF13511"/>
    </source>
</evidence>
<gene>
    <name evidence="2" type="ORF">BOW53_09105</name>
</gene>
<name>A0A1T2L4V7_9GAMM</name>
<dbReference type="AlphaFoldDB" id="A0A1T2L4V7"/>
<dbReference type="EMBL" id="MPRL01000033">
    <property type="protein sequence ID" value="OOZ40102.1"/>
    <property type="molecule type" value="Genomic_DNA"/>
</dbReference>
<comment type="caution">
    <text evidence="2">The sequence shown here is derived from an EMBL/GenBank/DDBJ whole genome shotgun (WGS) entry which is preliminary data.</text>
</comment>
<protein>
    <recommendedName>
        <fullName evidence="1">DUF4124 domain-containing protein</fullName>
    </recommendedName>
</protein>
<dbReference type="Proteomes" id="UP000191110">
    <property type="component" value="Unassembled WGS sequence"/>
</dbReference>
<evidence type="ECO:0000313" key="3">
    <source>
        <dbReference type="Proteomes" id="UP000191110"/>
    </source>
</evidence>
<evidence type="ECO:0000313" key="2">
    <source>
        <dbReference type="EMBL" id="OOZ40102.1"/>
    </source>
</evidence>
<dbReference type="Pfam" id="PF13511">
    <property type="entry name" value="DUF4124"/>
    <property type="match status" value="1"/>
</dbReference>
<dbReference type="RefSeq" id="WP_172840275.1">
    <property type="nucleotide sequence ID" value="NZ_MPRL01000033.1"/>
</dbReference>